<organism evidence="1 2">
    <name type="scientific">Nannocystis pusilla</name>
    <dbReference type="NCBI Taxonomy" id="889268"/>
    <lineage>
        <taxon>Bacteria</taxon>
        <taxon>Pseudomonadati</taxon>
        <taxon>Myxococcota</taxon>
        <taxon>Polyangia</taxon>
        <taxon>Nannocystales</taxon>
        <taxon>Nannocystaceae</taxon>
        <taxon>Nannocystis</taxon>
    </lineage>
</organism>
<evidence type="ECO:0000313" key="1">
    <source>
        <dbReference type="EMBL" id="MBZ5711047.1"/>
    </source>
</evidence>
<name>A0ABS7TSB8_9BACT</name>
<dbReference type="EMBL" id="JAIRAU010000023">
    <property type="protein sequence ID" value="MBZ5711047.1"/>
    <property type="molecule type" value="Genomic_DNA"/>
</dbReference>
<reference evidence="1" key="1">
    <citation type="submission" date="2021-08" db="EMBL/GenBank/DDBJ databases">
        <authorList>
            <person name="Stevens D.C."/>
        </authorList>
    </citation>
    <scope>NUCLEOTIDE SEQUENCE</scope>
    <source>
        <strain evidence="1">DSM 53165</strain>
    </source>
</reference>
<protein>
    <submittedName>
        <fullName evidence="1">Uncharacterized protein</fullName>
    </submittedName>
</protein>
<gene>
    <name evidence="1" type="ORF">K7C98_17520</name>
</gene>
<keyword evidence="2" id="KW-1185">Reference proteome</keyword>
<sequence length="85" mass="9750">MRLCRQIVMLVEKDGQTFVAHWIEYPLKHGTRTHLAVHAHERTVLPRTGIGVRLQESRYDVPQAAVRGWLETWGYRVAGELAAES</sequence>
<dbReference type="Proteomes" id="UP001139031">
    <property type="component" value="Unassembled WGS sequence"/>
</dbReference>
<accession>A0ABS7TSB8</accession>
<comment type="caution">
    <text evidence="1">The sequence shown here is derived from an EMBL/GenBank/DDBJ whole genome shotgun (WGS) entry which is preliminary data.</text>
</comment>
<evidence type="ECO:0000313" key="2">
    <source>
        <dbReference type="Proteomes" id="UP001139031"/>
    </source>
</evidence>
<proteinExistence type="predicted"/>